<keyword evidence="2" id="KW-1185">Reference proteome</keyword>
<evidence type="ECO:0008006" key="3">
    <source>
        <dbReference type="Google" id="ProtNLM"/>
    </source>
</evidence>
<proteinExistence type="predicted"/>
<evidence type="ECO:0000313" key="2">
    <source>
        <dbReference type="Proteomes" id="UP000184390"/>
    </source>
</evidence>
<accession>A0ABY1IHK0</accession>
<comment type="caution">
    <text evidence="1">The sequence shown here is derived from an EMBL/GenBank/DDBJ whole genome shotgun (WGS) entry which is preliminary data.</text>
</comment>
<dbReference type="InterPro" id="IPR048032">
    <property type="entry name" value="ESAT6-like"/>
</dbReference>
<dbReference type="EMBL" id="FQYL01000014">
    <property type="protein sequence ID" value="SHJ18446.1"/>
    <property type="molecule type" value="Genomic_DNA"/>
</dbReference>
<dbReference type="NCBIfam" id="NF035935">
    <property type="entry name" value="ESAT6_3"/>
    <property type="match status" value="1"/>
</dbReference>
<gene>
    <name evidence="1" type="ORF">SAMN05216246_1142</name>
</gene>
<dbReference type="RefSeq" id="WP_073454066.1">
    <property type="nucleotide sequence ID" value="NZ_FQYL01000014.1"/>
</dbReference>
<reference evidence="1 2" key="1">
    <citation type="submission" date="2016-11" db="EMBL/GenBank/DDBJ databases">
        <authorList>
            <person name="Varghese N."/>
            <person name="Submissions S."/>
        </authorList>
    </citation>
    <scope>NUCLEOTIDE SEQUENCE [LARGE SCALE GENOMIC DNA]</scope>
    <source>
        <strain evidence="1 2">PA</strain>
    </source>
</reference>
<name>A0ABY1IHK0_9ACTO</name>
<organism evidence="1 2">
    <name type="scientific">Actinomyces denticolens</name>
    <dbReference type="NCBI Taxonomy" id="52767"/>
    <lineage>
        <taxon>Bacteria</taxon>
        <taxon>Bacillati</taxon>
        <taxon>Actinomycetota</taxon>
        <taxon>Actinomycetes</taxon>
        <taxon>Actinomycetales</taxon>
        <taxon>Actinomycetaceae</taxon>
        <taxon>Actinomyces</taxon>
    </lineage>
</organism>
<protein>
    <recommendedName>
        <fullName evidence="3">Pore-forming ESAT-6 family protein</fullName>
    </recommendedName>
</protein>
<dbReference type="Proteomes" id="UP000184390">
    <property type="component" value="Unassembled WGS sequence"/>
</dbReference>
<evidence type="ECO:0000313" key="1">
    <source>
        <dbReference type="EMBL" id="SHJ18446.1"/>
    </source>
</evidence>
<dbReference type="Gene3D" id="1.10.287.1060">
    <property type="entry name" value="ESAT-6-like"/>
    <property type="match status" value="1"/>
</dbReference>
<sequence>MANNVEQRSFDMGASSEAQSNFESVASRLESLIDQRDADVRAAMAQYQADGVSEEYHAKEQNWKTAASEVKSIITTLRSSMQSNDDTASAALKAAAAAVQEIGG</sequence>